<dbReference type="Proteomes" id="UP001231189">
    <property type="component" value="Unassembled WGS sequence"/>
</dbReference>
<dbReference type="AlphaFoldDB" id="A0AAD8SGH2"/>
<evidence type="ECO:0000313" key="2">
    <source>
        <dbReference type="Proteomes" id="UP001231189"/>
    </source>
</evidence>
<sequence>MADGTPVTYEDLTDELKKKYDEVKAILEADLIGSFHRTRSHGIRWKGFSPDGALDGIDLSAPSEERTRSLRQEINYMVAHSLHRHSENLVNTLERVALRVIQEIMRHQYSPSGPALGTHQGEMPLQSRPPLPFALAAPEVPNSPAFVVYKIGGDPSDYQFLHEAPKEIPHGPRQQGLGKAGGMSATDLEKQTWLAKYATPTNLQSSAPAVGSELEKQAWLAKYATPANLQSSTPAASTADQISTILRDQFGMVPKRRTIGYSKPYPDEYELVPLPTYRLPETVLGLQEQRFVEQQQVFP</sequence>
<proteinExistence type="predicted"/>
<evidence type="ECO:0000313" key="1">
    <source>
        <dbReference type="EMBL" id="KAK1651775.1"/>
    </source>
</evidence>
<dbReference type="EMBL" id="JAUUTY010000004">
    <property type="protein sequence ID" value="KAK1651775.1"/>
    <property type="molecule type" value="Genomic_DNA"/>
</dbReference>
<reference evidence="1" key="1">
    <citation type="submission" date="2023-07" db="EMBL/GenBank/DDBJ databases">
        <title>A chromosome-level genome assembly of Lolium multiflorum.</title>
        <authorList>
            <person name="Chen Y."/>
            <person name="Copetti D."/>
            <person name="Kolliker R."/>
            <person name="Studer B."/>
        </authorList>
    </citation>
    <scope>NUCLEOTIDE SEQUENCE</scope>
    <source>
        <strain evidence="1">02402/16</strain>
        <tissue evidence="1">Leaf</tissue>
    </source>
</reference>
<keyword evidence="2" id="KW-1185">Reference proteome</keyword>
<organism evidence="1 2">
    <name type="scientific">Lolium multiflorum</name>
    <name type="common">Italian ryegrass</name>
    <name type="synonym">Lolium perenne subsp. multiflorum</name>
    <dbReference type="NCBI Taxonomy" id="4521"/>
    <lineage>
        <taxon>Eukaryota</taxon>
        <taxon>Viridiplantae</taxon>
        <taxon>Streptophyta</taxon>
        <taxon>Embryophyta</taxon>
        <taxon>Tracheophyta</taxon>
        <taxon>Spermatophyta</taxon>
        <taxon>Magnoliopsida</taxon>
        <taxon>Liliopsida</taxon>
        <taxon>Poales</taxon>
        <taxon>Poaceae</taxon>
        <taxon>BOP clade</taxon>
        <taxon>Pooideae</taxon>
        <taxon>Poodae</taxon>
        <taxon>Poeae</taxon>
        <taxon>Poeae Chloroplast Group 2 (Poeae type)</taxon>
        <taxon>Loliodinae</taxon>
        <taxon>Loliinae</taxon>
        <taxon>Lolium</taxon>
    </lineage>
</organism>
<accession>A0AAD8SGH2</accession>
<name>A0AAD8SGH2_LOLMU</name>
<gene>
    <name evidence="1" type="ORF">QYE76_069580</name>
</gene>
<comment type="caution">
    <text evidence="1">The sequence shown here is derived from an EMBL/GenBank/DDBJ whole genome shotgun (WGS) entry which is preliminary data.</text>
</comment>
<protein>
    <submittedName>
        <fullName evidence="1">Uncharacterized protein</fullName>
    </submittedName>
</protein>